<accession>A0ABY9JSF1</accession>
<feature type="domain" description="Toprim" evidence="1">
    <location>
        <begin position="7"/>
        <end position="95"/>
    </location>
</feature>
<dbReference type="InterPro" id="IPR006171">
    <property type="entry name" value="TOPRIM_dom"/>
</dbReference>
<protein>
    <submittedName>
        <fullName evidence="2">Toprim domain-containing protein</fullName>
    </submittedName>
</protein>
<reference evidence="2 3" key="1">
    <citation type="submission" date="2023-06" db="EMBL/GenBank/DDBJ databases">
        <title>Five Gram-positive bacteria isolated from mangrove sediments in Shenzhen, Guangdong, China.</title>
        <authorList>
            <person name="Yu S."/>
            <person name="Zheng W."/>
            <person name="Huang Y."/>
        </authorList>
    </citation>
    <scope>NUCLEOTIDE SEQUENCE [LARGE SCALE GENOMIC DNA]</scope>
    <source>
        <strain evidence="2 3">SaN35-3</strain>
    </source>
</reference>
<dbReference type="CDD" id="cd01027">
    <property type="entry name" value="TOPRIM_RNase_M5_like"/>
    <property type="match status" value="1"/>
</dbReference>
<dbReference type="InterPro" id="IPR034141">
    <property type="entry name" value="TOPRIM_RNase_M5-like"/>
</dbReference>
<dbReference type="PANTHER" id="PTHR39156:SF2">
    <property type="entry name" value="DNA PRIMASE (BACTERIAL TYPE) AND SMALL PRIMASE-LIKE PROTEINS"/>
    <property type="match status" value="1"/>
</dbReference>
<evidence type="ECO:0000259" key="1">
    <source>
        <dbReference type="PROSITE" id="PS50880"/>
    </source>
</evidence>
<evidence type="ECO:0000313" key="3">
    <source>
        <dbReference type="Proteomes" id="UP001197974"/>
    </source>
</evidence>
<name>A0ABY9JSF1_9BACI</name>
<dbReference type="SMART" id="SM00493">
    <property type="entry name" value="TOPRIM"/>
    <property type="match status" value="1"/>
</dbReference>
<dbReference type="PANTHER" id="PTHR39156">
    <property type="entry name" value="RIBONUCLEASE M5"/>
    <property type="match status" value="1"/>
</dbReference>
<dbReference type="EMBL" id="CP129013">
    <property type="protein sequence ID" value="WLR41340.1"/>
    <property type="molecule type" value="Genomic_DNA"/>
</dbReference>
<keyword evidence="3" id="KW-1185">Reference proteome</keyword>
<gene>
    <name evidence="2" type="ORF">LC087_10450</name>
</gene>
<organism evidence="2 3">
    <name type="scientific">Bacillus carboniphilus</name>
    <dbReference type="NCBI Taxonomy" id="86663"/>
    <lineage>
        <taxon>Bacteria</taxon>
        <taxon>Bacillati</taxon>
        <taxon>Bacillota</taxon>
        <taxon>Bacilli</taxon>
        <taxon>Bacillales</taxon>
        <taxon>Bacillaceae</taxon>
        <taxon>Bacillus</taxon>
    </lineage>
</organism>
<dbReference type="Proteomes" id="UP001197974">
    <property type="component" value="Chromosome"/>
</dbReference>
<evidence type="ECO:0000313" key="2">
    <source>
        <dbReference type="EMBL" id="WLR41340.1"/>
    </source>
</evidence>
<sequence length="124" mass="14160">MSVIEVDKVIIVEGKTDKKKVEMVINEPIEVICTNGTLSIAKLDQLIEELANRDVYIFVDSDYSGDKIRAHFKKEFPEAMHLYVDKSYREVATAPERHVATVLAQANFEVQSQYLSSIKNSDFY</sequence>
<dbReference type="Pfam" id="PF01751">
    <property type="entry name" value="Toprim"/>
    <property type="match status" value="1"/>
</dbReference>
<proteinExistence type="predicted"/>
<dbReference type="SUPFAM" id="SSF110455">
    <property type="entry name" value="Toprim domain"/>
    <property type="match status" value="1"/>
</dbReference>
<dbReference type="RefSeq" id="WP_226541097.1">
    <property type="nucleotide sequence ID" value="NZ_CP129013.1"/>
</dbReference>
<dbReference type="PROSITE" id="PS50880">
    <property type="entry name" value="TOPRIM"/>
    <property type="match status" value="1"/>
</dbReference>
<dbReference type="Gene3D" id="3.40.1360.10">
    <property type="match status" value="1"/>
</dbReference>